<protein>
    <submittedName>
        <fullName evidence="1">Uncharacterized protein</fullName>
    </submittedName>
</protein>
<dbReference type="RefSeq" id="WP_106891498.1">
    <property type="nucleotide sequence ID" value="NZ_CP027860.1"/>
</dbReference>
<sequence>MDQRYQYSDALLVLVRHWCALVALIGMAALTVPAQATSCLVLPELNPMAADFDRDRVIDQAKWDLATFGLVAEATLLQMEPGAFRPDLRALKIARVQIEHYYRQPLAADGTFLEPSVYFVVLSGGQDWPPGESRLLFASPESDAMMQHRLNQNSDGLTLVDALPSHIRDRLWLAESPCRELVMAPSPSADAIRSALQEITQNTGRTGTLVLQVQEQWGDYVPGSGRGVLGARIEGLDTTFRRTIQVNLPEGLTLELPVGRYRVSWDDVNAARSWCVSSMDTQCVVSIAAGLTQRLIRLFEGTAHADVQVLDATLKPVVLLPILELKPLDPSAPGQPSKTSFEIEQHWPQNVAATHISERPRYRVRPGRYAVRLRTGSAEALCSERDVIEYPLAVRLYSGRAKVPRGTPLRSEPLADNLLLTEGIHRIDVPLAENQVPLYRLSLRRGNPAISAVVTSRCLNRSWMPSWQNDRAEALMLAGQHVQVNCQGCRDATVRTFQVTGDVELVLE</sequence>
<organism evidence="1 2">
    <name type="scientific">Ahniella affigens</name>
    <dbReference type="NCBI Taxonomy" id="2021234"/>
    <lineage>
        <taxon>Bacteria</taxon>
        <taxon>Pseudomonadati</taxon>
        <taxon>Pseudomonadota</taxon>
        <taxon>Gammaproteobacteria</taxon>
        <taxon>Lysobacterales</taxon>
        <taxon>Rhodanobacteraceae</taxon>
        <taxon>Ahniella</taxon>
    </lineage>
</organism>
<dbReference type="AlphaFoldDB" id="A0A2P1PRW6"/>
<dbReference type="Proteomes" id="UP000241074">
    <property type="component" value="Chromosome"/>
</dbReference>
<dbReference type="EMBL" id="CP027860">
    <property type="protein sequence ID" value="AVP97578.1"/>
    <property type="molecule type" value="Genomic_DNA"/>
</dbReference>
<evidence type="ECO:0000313" key="1">
    <source>
        <dbReference type="EMBL" id="AVP97578.1"/>
    </source>
</evidence>
<reference evidence="1 2" key="2">
    <citation type="submission" date="2018-03" db="EMBL/GenBank/DDBJ databases">
        <authorList>
            <person name="Keele B.F."/>
        </authorList>
    </citation>
    <scope>NUCLEOTIDE SEQUENCE [LARGE SCALE GENOMIC DNA]</scope>
    <source>
        <strain evidence="1 2">D13</strain>
    </source>
</reference>
<name>A0A2P1PRW6_9GAMM</name>
<evidence type="ECO:0000313" key="2">
    <source>
        <dbReference type="Proteomes" id="UP000241074"/>
    </source>
</evidence>
<reference evidence="1 2" key="1">
    <citation type="submission" date="2018-03" db="EMBL/GenBank/DDBJ databases">
        <title>Ahniella affigens gen. nov., sp. nov., a gammaproteobacterium isolated from sandy soil near a stream.</title>
        <authorList>
            <person name="Ko Y."/>
            <person name="Kim J.-H."/>
        </authorList>
    </citation>
    <scope>NUCLEOTIDE SEQUENCE [LARGE SCALE GENOMIC DNA]</scope>
    <source>
        <strain evidence="1 2">D13</strain>
    </source>
</reference>
<dbReference type="KEGG" id="xba:C7S18_10385"/>
<accession>A0A2P1PRW6</accession>
<gene>
    <name evidence="1" type="ORF">C7S18_10385</name>
</gene>
<keyword evidence="2" id="KW-1185">Reference proteome</keyword>
<proteinExistence type="predicted"/>